<dbReference type="Gene3D" id="2.80.10.50">
    <property type="match status" value="1"/>
</dbReference>
<gene>
    <name evidence="12" type="ORF">B4U80_07513</name>
</gene>
<evidence type="ECO:0000256" key="5">
    <source>
        <dbReference type="ARBA" id="ARBA00022968"/>
    </source>
</evidence>
<dbReference type="EC" id="2.4.1.-" evidence="10"/>
<evidence type="ECO:0000256" key="6">
    <source>
        <dbReference type="ARBA" id="ARBA00022989"/>
    </source>
</evidence>
<evidence type="ECO:0000256" key="4">
    <source>
        <dbReference type="ARBA" id="ARBA00022734"/>
    </source>
</evidence>
<reference evidence="12 13" key="1">
    <citation type="journal article" date="2018" name="Gigascience">
        <title>Genomes of trombidid mites reveal novel predicted allergens and laterally-transferred genes associated with secondary metabolism.</title>
        <authorList>
            <person name="Dong X."/>
            <person name="Chaisiri K."/>
            <person name="Xia D."/>
            <person name="Armstrong S.D."/>
            <person name="Fang Y."/>
            <person name="Donnelly M.J."/>
            <person name="Kadowaki T."/>
            <person name="McGarry J.W."/>
            <person name="Darby A.C."/>
            <person name="Makepeace B.L."/>
        </authorList>
    </citation>
    <scope>NUCLEOTIDE SEQUENCE [LARGE SCALE GENOMIC DNA]</scope>
    <source>
        <strain evidence="12">UoL-UT</strain>
    </source>
</reference>
<comment type="cofactor">
    <cofactor evidence="10">
        <name>Mn(2+)</name>
        <dbReference type="ChEBI" id="CHEBI:29035"/>
    </cofactor>
</comment>
<evidence type="ECO:0000256" key="8">
    <source>
        <dbReference type="ARBA" id="ARBA00023136"/>
    </source>
</evidence>
<evidence type="ECO:0000256" key="10">
    <source>
        <dbReference type="RuleBase" id="RU361242"/>
    </source>
</evidence>
<dbReference type="InterPro" id="IPR035992">
    <property type="entry name" value="Ricin_B-like_lectins"/>
</dbReference>
<keyword evidence="13" id="KW-1185">Reference proteome</keyword>
<keyword evidence="10" id="KW-0464">Manganese</keyword>
<dbReference type="GO" id="GO:0000139">
    <property type="term" value="C:Golgi membrane"/>
    <property type="evidence" value="ECO:0007669"/>
    <property type="project" value="UniProtKB-SubCell"/>
</dbReference>
<dbReference type="Pfam" id="PF00535">
    <property type="entry name" value="Glycos_transf_2"/>
    <property type="match status" value="1"/>
</dbReference>
<dbReference type="Pfam" id="PF00652">
    <property type="entry name" value="Ricin_B_lectin"/>
    <property type="match status" value="1"/>
</dbReference>
<keyword evidence="3 10" id="KW-0812">Transmembrane</keyword>
<sequence length="597" mass="70265">MVEKQWNGCVNPYEAKGTFLIVLYVVFLFAALYYSFSLVTQIDFIEIHYNESSLLPPYRKSQLQYWEEPVIKRNRQNAAGELGSAVDVEMERDGQFTLMFNRHKFNLVASDKVWLNRTLKDNRFRQCLKKAYPQKLPTASVIIVFHNEAFSTLIRTVQSVVQTSPKELLKEVILIDDNSFKPSLKYHLKHFVQQFSVPVRVVRLSIRSGLIKGRNFASRIASGDVLVFLDSHCECNEGWLTPLLARISEDRTRVVSPIRDVIDKNTFEYRAVSDEIFGAFDWKLRFRWHRLPKRLLKLKEKDRTLPIMSPVPNGGIFAIDKQFFNYFEKYDDELSYFGSEAVDLGLAVSISDAWTCGGSVEIIPCSRVGHVFRESIPYSFPGSLKTIMWYNAARILETWMDDHRLFFYNLFPDALRKSRGDTKHRFEMREKLKCHDFNWYLENIFPESSFPLKYRYLGQIEHIQTRYCMDTMYSLLSNNEEIRLRYCILDTDGTQFTYSQQFVYTENDEIQSDGECLDVNEQKIVVLRQCQRTASQKWFHTRTSQIIRHKISGLCLQLNETQLAVPTLSECTRDNKHQKWFMTDNFQWEPSFHKKHD</sequence>
<dbReference type="InterPro" id="IPR029044">
    <property type="entry name" value="Nucleotide-diphossugar_trans"/>
</dbReference>
<comment type="subcellular location">
    <subcellularLocation>
        <location evidence="1 10">Golgi apparatus membrane</location>
        <topology evidence="1 10">Single-pass type II membrane protein</topology>
    </subcellularLocation>
</comment>
<dbReference type="Gene3D" id="3.90.550.10">
    <property type="entry name" value="Spore Coat Polysaccharide Biosynthesis Protein SpsA, Chain A"/>
    <property type="match status" value="1"/>
</dbReference>
<keyword evidence="6 10" id="KW-1133">Transmembrane helix</keyword>
<feature type="transmembrane region" description="Helical" evidence="10">
    <location>
        <begin position="18"/>
        <end position="36"/>
    </location>
</feature>
<name>A0A443SSA1_9ACAR</name>
<dbReference type="CDD" id="cd02510">
    <property type="entry name" value="pp-GalNAc-T"/>
    <property type="match status" value="1"/>
</dbReference>
<accession>A0A443SSA1</accession>
<keyword evidence="8 10" id="KW-0472">Membrane</keyword>
<comment type="similarity">
    <text evidence="2 10">Belongs to the glycosyltransferase 2 family. GalNAc-T subfamily.</text>
</comment>
<evidence type="ECO:0000256" key="3">
    <source>
        <dbReference type="ARBA" id="ARBA00022692"/>
    </source>
</evidence>
<dbReference type="UniPathway" id="UPA00378"/>
<dbReference type="PANTHER" id="PTHR11675:SF101">
    <property type="entry name" value="POLYPEPTIDE N-ACETYLGALACTOSAMINYLTRANSFERASE 5"/>
    <property type="match status" value="1"/>
</dbReference>
<evidence type="ECO:0000256" key="1">
    <source>
        <dbReference type="ARBA" id="ARBA00004323"/>
    </source>
</evidence>
<keyword evidence="7 10" id="KW-0333">Golgi apparatus</keyword>
<evidence type="ECO:0000313" key="13">
    <source>
        <dbReference type="Proteomes" id="UP000288716"/>
    </source>
</evidence>
<keyword evidence="4 10" id="KW-0430">Lectin</keyword>
<dbReference type="InterPro" id="IPR045885">
    <property type="entry name" value="GalNAc-T"/>
</dbReference>
<dbReference type="VEuPathDB" id="VectorBase:LDEU001660"/>
<keyword evidence="9 10" id="KW-1015">Disulfide bond</keyword>
<dbReference type="PROSITE" id="PS50231">
    <property type="entry name" value="RICIN_B_LECTIN"/>
    <property type="match status" value="1"/>
</dbReference>
<dbReference type="SUPFAM" id="SSF53448">
    <property type="entry name" value="Nucleotide-diphospho-sugar transferases"/>
    <property type="match status" value="1"/>
</dbReference>
<protein>
    <recommendedName>
        <fullName evidence="10">Polypeptide N-acetylgalactosaminyltransferase</fullName>
        <ecNumber evidence="10">2.4.1.-</ecNumber>
    </recommendedName>
    <alternativeName>
        <fullName evidence="10">Protein-UDP acetylgalactosaminyltransferase</fullName>
    </alternativeName>
</protein>
<dbReference type="GO" id="GO:0030246">
    <property type="term" value="F:carbohydrate binding"/>
    <property type="evidence" value="ECO:0007669"/>
    <property type="project" value="UniProtKB-KW"/>
</dbReference>
<evidence type="ECO:0000256" key="9">
    <source>
        <dbReference type="ARBA" id="ARBA00023157"/>
    </source>
</evidence>
<dbReference type="GO" id="GO:0004653">
    <property type="term" value="F:polypeptide N-acetylgalactosaminyltransferase activity"/>
    <property type="evidence" value="ECO:0007669"/>
    <property type="project" value="TreeGrafter"/>
</dbReference>
<dbReference type="Proteomes" id="UP000288716">
    <property type="component" value="Unassembled WGS sequence"/>
</dbReference>
<dbReference type="OrthoDB" id="330637at2759"/>
<dbReference type="PANTHER" id="PTHR11675">
    <property type="entry name" value="N-ACETYLGALACTOSAMINYLTRANSFERASE"/>
    <property type="match status" value="1"/>
</dbReference>
<dbReference type="SMART" id="SM00458">
    <property type="entry name" value="RICIN"/>
    <property type="match status" value="1"/>
</dbReference>
<evidence type="ECO:0000259" key="11">
    <source>
        <dbReference type="SMART" id="SM00458"/>
    </source>
</evidence>
<dbReference type="GO" id="GO:0006493">
    <property type="term" value="P:protein O-linked glycosylation"/>
    <property type="evidence" value="ECO:0007669"/>
    <property type="project" value="TreeGrafter"/>
</dbReference>
<feature type="domain" description="Ricin B lectin" evidence="11">
    <location>
        <begin position="454"/>
        <end position="583"/>
    </location>
</feature>
<keyword evidence="10 12" id="KW-0808">Transferase</keyword>
<dbReference type="EMBL" id="NCKV01000528">
    <property type="protein sequence ID" value="RWS30379.1"/>
    <property type="molecule type" value="Genomic_DNA"/>
</dbReference>
<dbReference type="AlphaFoldDB" id="A0A443SSA1"/>
<organism evidence="12 13">
    <name type="scientific">Leptotrombidium deliense</name>
    <dbReference type="NCBI Taxonomy" id="299467"/>
    <lineage>
        <taxon>Eukaryota</taxon>
        <taxon>Metazoa</taxon>
        <taxon>Ecdysozoa</taxon>
        <taxon>Arthropoda</taxon>
        <taxon>Chelicerata</taxon>
        <taxon>Arachnida</taxon>
        <taxon>Acari</taxon>
        <taxon>Acariformes</taxon>
        <taxon>Trombidiformes</taxon>
        <taxon>Prostigmata</taxon>
        <taxon>Anystina</taxon>
        <taxon>Parasitengona</taxon>
        <taxon>Trombiculoidea</taxon>
        <taxon>Trombiculidae</taxon>
        <taxon>Leptotrombidium</taxon>
    </lineage>
</organism>
<dbReference type="InterPro" id="IPR000772">
    <property type="entry name" value="Ricin_B_lectin"/>
</dbReference>
<evidence type="ECO:0000256" key="2">
    <source>
        <dbReference type="ARBA" id="ARBA00005680"/>
    </source>
</evidence>
<dbReference type="STRING" id="299467.A0A443SSA1"/>
<evidence type="ECO:0000256" key="7">
    <source>
        <dbReference type="ARBA" id="ARBA00023034"/>
    </source>
</evidence>
<dbReference type="InterPro" id="IPR001173">
    <property type="entry name" value="Glyco_trans_2-like"/>
</dbReference>
<keyword evidence="10" id="KW-0328">Glycosyltransferase</keyword>
<proteinExistence type="inferred from homology"/>
<keyword evidence="5" id="KW-0735">Signal-anchor</keyword>
<comment type="caution">
    <text evidence="12">The sequence shown here is derived from an EMBL/GenBank/DDBJ whole genome shotgun (WGS) entry which is preliminary data.</text>
</comment>
<comment type="pathway">
    <text evidence="10">Protein modification; protein glycosylation.</text>
</comment>
<dbReference type="SUPFAM" id="SSF50370">
    <property type="entry name" value="Ricin B-like lectins"/>
    <property type="match status" value="1"/>
</dbReference>
<evidence type="ECO:0000313" key="12">
    <source>
        <dbReference type="EMBL" id="RWS30379.1"/>
    </source>
</evidence>